<name>A0A0C9ZCM3_9AGAM</name>
<accession>A0A0C9ZCM3</accession>
<proteinExistence type="predicted"/>
<organism evidence="2 3">
    <name type="scientific">Suillus luteus UH-Slu-Lm8-n1</name>
    <dbReference type="NCBI Taxonomy" id="930992"/>
    <lineage>
        <taxon>Eukaryota</taxon>
        <taxon>Fungi</taxon>
        <taxon>Dikarya</taxon>
        <taxon>Basidiomycota</taxon>
        <taxon>Agaricomycotina</taxon>
        <taxon>Agaricomycetes</taxon>
        <taxon>Agaricomycetidae</taxon>
        <taxon>Boletales</taxon>
        <taxon>Suillineae</taxon>
        <taxon>Suillaceae</taxon>
        <taxon>Suillus</taxon>
    </lineage>
</organism>
<dbReference type="AlphaFoldDB" id="A0A0C9ZCM3"/>
<dbReference type="EMBL" id="KN835642">
    <property type="protein sequence ID" value="KIK35285.1"/>
    <property type="molecule type" value="Genomic_DNA"/>
</dbReference>
<gene>
    <name evidence="2" type="ORF">CY34DRAFT_591030</name>
</gene>
<dbReference type="InParanoid" id="A0A0C9ZCM3"/>
<feature type="compositionally biased region" description="Low complexity" evidence="1">
    <location>
        <begin position="140"/>
        <end position="163"/>
    </location>
</feature>
<evidence type="ECO:0000313" key="3">
    <source>
        <dbReference type="Proteomes" id="UP000054485"/>
    </source>
</evidence>
<reference evidence="3" key="2">
    <citation type="submission" date="2015-01" db="EMBL/GenBank/DDBJ databases">
        <title>Evolutionary Origins and Diversification of the Mycorrhizal Mutualists.</title>
        <authorList>
            <consortium name="DOE Joint Genome Institute"/>
            <consortium name="Mycorrhizal Genomics Consortium"/>
            <person name="Kohler A."/>
            <person name="Kuo A."/>
            <person name="Nagy L.G."/>
            <person name="Floudas D."/>
            <person name="Copeland A."/>
            <person name="Barry K.W."/>
            <person name="Cichocki N."/>
            <person name="Veneault-Fourrey C."/>
            <person name="LaButti K."/>
            <person name="Lindquist E.A."/>
            <person name="Lipzen A."/>
            <person name="Lundell T."/>
            <person name="Morin E."/>
            <person name="Murat C."/>
            <person name="Riley R."/>
            <person name="Ohm R."/>
            <person name="Sun H."/>
            <person name="Tunlid A."/>
            <person name="Henrissat B."/>
            <person name="Grigoriev I.V."/>
            <person name="Hibbett D.S."/>
            <person name="Martin F."/>
        </authorList>
    </citation>
    <scope>NUCLEOTIDE SEQUENCE [LARGE SCALE GENOMIC DNA]</scope>
    <source>
        <strain evidence="3">UH-Slu-Lm8-n1</strain>
    </source>
</reference>
<dbReference type="Proteomes" id="UP000054485">
    <property type="component" value="Unassembled WGS sequence"/>
</dbReference>
<protein>
    <submittedName>
        <fullName evidence="2">Uncharacterized protein</fullName>
    </submittedName>
</protein>
<feature type="region of interest" description="Disordered" evidence="1">
    <location>
        <begin position="140"/>
        <end position="188"/>
    </location>
</feature>
<reference evidence="2 3" key="1">
    <citation type="submission" date="2014-04" db="EMBL/GenBank/DDBJ databases">
        <authorList>
            <consortium name="DOE Joint Genome Institute"/>
            <person name="Kuo A."/>
            <person name="Ruytinx J."/>
            <person name="Rineau F."/>
            <person name="Colpaert J."/>
            <person name="Kohler A."/>
            <person name="Nagy L.G."/>
            <person name="Floudas D."/>
            <person name="Copeland A."/>
            <person name="Barry K.W."/>
            <person name="Cichocki N."/>
            <person name="Veneault-Fourrey C."/>
            <person name="LaButti K."/>
            <person name="Lindquist E.A."/>
            <person name="Lipzen A."/>
            <person name="Lundell T."/>
            <person name="Morin E."/>
            <person name="Murat C."/>
            <person name="Sun H."/>
            <person name="Tunlid A."/>
            <person name="Henrissat B."/>
            <person name="Grigoriev I.V."/>
            <person name="Hibbett D.S."/>
            <person name="Martin F."/>
            <person name="Nordberg H.P."/>
            <person name="Cantor M.N."/>
            <person name="Hua S.X."/>
        </authorList>
    </citation>
    <scope>NUCLEOTIDE SEQUENCE [LARGE SCALE GENOMIC DNA]</scope>
    <source>
        <strain evidence="2 3">UH-Slu-Lm8-n1</strain>
    </source>
</reference>
<keyword evidence="3" id="KW-1185">Reference proteome</keyword>
<dbReference type="HOGENOM" id="CLU_1441942_0_0_1"/>
<evidence type="ECO:0000313" key="2">
    <source>
        <dbReference type="EMBL" id="KIK35285.1"/>
    </source>
</evidence>
<sequence length="188" mass="21058">MVAISAMNSLHHDRKYHLVDVLPHFEVYTNRGAWCTSPTSNIPSCPRFHRLPYMVRRDLMGPLTAWVARYSTGRLSPDGTVVGTARYGYHVHAVTPKIYQDFTGTTGFHNLQRTSCSQVLAWIYTSAIIMAHRRRVIVESSSSSDSDADSDFSSASSHKTSPSSRKEKCESSDDDNDNNAKCSKRPRS</sequence>
<evidence type="ECO:0000256" key="1">
    <source>
        <dbReference type="SAM" id="MobiDB-lite"/>
    </source>
</evidence>